<keyword evidence="2" id="KW-0378">Hydrolase</keyword>
<dbReference type="InterPro" id="IPR003709">
    <property type="entry name" value="VanY-like_core_dom"/>
</dbReference>
<dbReference type="CDD" id="cd14847">
    <property type="entry name" value="DD-carboxypeptidase_like"/>
    <property type="match status" value="1"/>
</dbReference>
<dbReference type="Pfam" id="PF02557">
    <property type="entry name" value="VanY"/>
    <property type="match status" value="1"/>
</dbReference>
<keyword evidence="3" id="KW-1185">Reference proteome</keyword>
<name>A0A1Y6EUP0_9GAMM</name>
<sequence>MLTPAQLTGRDSSHLIDYQQHQLQAEVAAAYARMCEAAADQGVVIAIASAFRSFDRQLGIWNRKFNGEAPIYSDRGELLQTEQLSTGEKIDAILTWSALPGASRHHWGTDLDLYDPRPFNTTDNKLQLTAGEYAEGGPCYDVACWLQRHAHEYGFFLPYARYQGGVAAEPWHVSYRVIAEAARNNLSTATLASALTDADIEGKRCILARLADIKERYVDNICTDNGWSDVWCG</sequence>
<dbReference type="InterPro" id="IPR052179">
    <property type="entry name" value="DD-CPase-like"/>
</dbReference>
<evidence type="ECO:0000313" key="2">
    <source>
        <dbReference type="EMBL" id="SMQ66016.1"/>
    </source>
</evidence>
<protein>
    <submittedName>
        <fullName evidence="2">LD-carboxypeptidase LdcB, LAS superfamily</fullName>
    </submittedName>
</protein>
<dbReference type="OrthoDB" id="9792074at2"/>
<dbReference type="PANTHER" id="PTHR34385:SF1">
    <property type="entry name" value="PEPTIDOGLYCAN L-ALANYL-D-GLUTAMATE ENDOPEPTIDASE CWLK"/>
    <property type="match status" value="1"/>
</dbReference>
<dbReference type="EMBL" id="FXWH01000001">
    <property type="protein sequence ID" value="SMQ66016.1"/>
    <property type="molecule type" value="Genomic_DNA"/>
</dbReference>
<proteinExistence type="predicted"/>
<keyword evidence="2" id="KW-0121">Carboxypeptidase</keyword>
<reference evidence="3" key="1">
    <citation type="submission" date="2017-04" db="EMBL/GenBank/DDBJ databases">
        <authorList>
            <person name="Varghese N."/>
            <person name="Submissions S."/>
        </authorList>
    </citation>
    <scope>NUCLEOTIDE SEQUENCE [LARGE SCALE GENOMIC DNA]</scope>
</reference>
<gene>
    <name evidence="2" type="ORF">SAMN06297229_1418</name>
</gene>
<dbReference type="Gene3D" id="3.30.1380.10">
    <property type="match status" value="1"/>
</dbReference>
<accession>A0A1Y6EUP0</accession>
<dbReference type="GO" id="GO:0004180">
    <property type="term" value="F:carboxypeptidase activity"/>
    <property type="evidence" value="ECO:0007669"/>
    <property type="project" value="UniProtKB-KW"/>
</dbReference>
<dbReference type="AlphaFoldDB" id="A0A1Y6EUP0"/>
<dbReference type="SUPFAM" id="SSF55166">
    <property type="entry name" value="Hedgehog/DD-peptidase"/>
    <property type="match status" value="1"/>
</dbReference>
<dbReference type="GO" id="GO:0006508">
    <property type="term" value="P:proteolysis"/>
    <property type="evidence" value="ECO:0007669"/>
    <property type="project" value="InterPro"/>
</dbReference>
<keyword evidence="2" id="KW-0645">Protease</keyword>
<dbReference type="InterPro" id="IPR009045">
    <property type="entry name" value="Zn_M74/Hedgehog-like"/>
</dbReference>
<dbReference type="Proteomes" id="UP000194450">
    <property type="component" value="Unassembled WGS sequence"/>
</dbReference>
<organism evidence="2 3">
    <name type="scientific">Pseudidiomarina planktonica</name>
    <dbReference type="NCBI Taxonomy" id="1323738"/>
    <lineage>
        <taxon>Bacteria</taxon>
        <taxon>Pseudomonadati</taxon>
        <taxon>Pseudomonadota</taxon>
        <taxon>Gammaproteobacteria</taxon>
        <taxon>Alteromonadales</taxon>
        <taxon>Idiomarinaceae</taxon>
        <taxon>Pseudidiomarina</taxon>
    </lineage>
</organism>
<evidence type="ECO:0000259" key="1">
    <source>
        <dbReference type="Pfam" id="PF02557"/>
    </source>
</evidence>
<dbReference type="RefSeq" id="WP_086434489.1">
    <property type="nucleotide sequence ID" value="NZ_FXWH01000001.1"/>
</dbReference>
<dbReference type="PANTHER" id="PTHR34385">
    <property type="entry name" value="D-ALANYL-D-ALANINE CARBOXYPEPTIDASE"/>
    <property type="match status" value="1"/>
</dbReference>
<evidence type="ECO:0000313" key="3">
    <source>
        <dbReference type="Proteomes" id="UP000194450"/>
    </source>
</evidence>
<feature type="domain" description="D-alanyl-D-alanine carboxypeptidase-like core" evidence="1">
    <location>
        <begin position="20"/>
        <end position="176"/>
    </location>
</feature>